<dbReference type="InterPro" id="IPR051400">
    <property type="entry name" value="HAD-like_hydrolase"/>
</dbReference>
<evidence type="ECO:0000313" key="5">
    <source>
        <dbReference type="Proteomes" id="UP000078406"/>
    </source>
</evidence>
<dbReference type="Pfam" id="PF00702">
    <property type="entry name" value="Hydrolase"/>
    <property type="match status" value="1"/>
</dbReference>
<dbReference type="AlphaFoldDB" id="A0A177Y2X7"/>
<dbReference type="PANTHER" id="PTHR46470">
    <property type="entry name" value="N-ACYLNEURAMINATE-9-PHOSPHATASE"/>
    <property type="match status" value="1"/>
</dbReference>
<dbReference type="Proteomes" id="UP000078406">
    <property type="component" value="Unassembled WGS sequence"/>
</dbReference>
<dbReference type="Gene3D" id="3.40.50.1000">
    <property type="entry name" value="HAD superfamily/HAD-like"/>
    <property type="match status" value="1"/>
</dbReference>
<dbReference type="EMBL" id="LLEI02000021">
    <property type="protein sequence ID" value="OAJ95171.1"/>
    <property type="molecule type" value="Genomic_DNA"/>
</dbReference>
<accession>A0A177Y2X7</accession>
<reference evidence="4 5" key="1">
    <citation type="journal article" date="2016" name="Syst. Appl. Microbiol.">
        <title>Vibrio bivalvicida sp. nov., a novel larval pathogen for bivalve molluscs reared in a hatchery.</title>
        <authorList>
            <person name="Dubert J."/>
            <person name="Romalde J.L."/>
            <person name="Prado S."/>
            <person name="Barja J.L."/>
        </authorList>
    </citation>
    <scope>NUCLEOTIDE SEQUENCE [LARGE SCALE GENOMIC DNA]</scope>
    <source>
        <strain evidence="4 5">605</strain>
    </source>
</reference>
<dbReference type="GO" id="GO:0016791">
    <property type="term" value="F:phosphatase activity"/>
    <property type="evidence" value="ECO:0007669"/>
    <property type="project" value="TreeGrafter"/>
</dbReference>
<name>A0A177Y2X7_9VIBR</name>
<gene>
    <name evidence="4" type="ORF">APB76_07770</name>
</gene>
<dbReference type="GO" id="GO:0046872">
    <property type="term" value="F:metal ion binding"/>
    <property type="evidence" value="ECO:0007669"/>
    <property type="project" value="UniProtKB-KW"/>
</dbReference>
<dbReference type="RefSeq" id="WP_049845989.1">
    <property type="nucleotide sequence ID" value="NZ_LLEI02000021.1"/>
</dbReference>
<dbReference type="SUPFAM" id="SSF56784">
    <property type="entry name" value="HAD-like"/>
    <property type="match status" value="1"/>
</dbReference>
<sequence>MSHVYLFDWGDTLMIDFPEQNGKMYLWPYVESVAEAEQTLKQLSQHHTIYVATSAQDSTEAEIQQAFERVGLDPYINGYFCKANLGLEKNSAEFYRAILDSLGDKASEITMVGDSLDKDIFPALEAGLNAIYYNPKQSPLPVDIISIERLSQLLAIEQ</sequence>
<keyword evidence="1" id="KW-0479">Metal-binding</keyword>
<evidence type="ECO:0000313" key="4">
    <source>
        <dbReference type="EMBL" id="OAJ95171.1"/>
    </source>
</evidence>
<organism evidence="4 5">
    <name type="scientific">Vibrio bivalvicida</name>
    <dbReference type="NCBI Taxonomy" id="1276888"/>
    <lineage>
        <taxon>Bacteria</taxon>
        <taxon>Pseudomonadati</taxon>
        <taxon>Pseudomonadota</taxon>
        <taxon>Gammaproteobacteria</taxon>
        <taxon>Vibrionales</taxon>
        <taxon>Vibrionaceae</taxon>
        <taxon>Vibrio</taxon>
        <taxon>Vibrio oreintalis group</taxon>
    </lineage>
</organism>
<keyword evidence="2 4" id="KW-0378">Hydrolase</keyword>
<dbReference type="PANTHER" id="PTHR46470:SF2">
    <property type="entry name" value="GLYCERALDEHYDE 3-PHOSPHATE PHOSPHATASE"/>
    <property type="match status" value="1"/>
</dbReference>
<proteinExistence type="predicted"/>
<evidence type="ECO:0000256" key="1">
    <source>
        <dbReference type="ARBA" id="ARBA00022723"/>
    </source>
</evidence>
<evidence type="ECO:0000256" key="2">
    <source>
        <dbReference type="ARBA" id="ARBA00022801"/>
    </source>
</evidence>
<keyword evidence="3" id="KW-0460">Magnesium</keyword>
<dbReference type="InterPro" id="IPR036412">
    <property type="entry name" value="HAD-like_sf"/>
</dbReference>
<protein>
    <submittedName>
        <fullName evidence="4">HAD family hydrolase</fullName>
    </submittedName>
</protein>
<comment type="caution">
    <text evidence="4">The sequence shown here is derived from an EMBL/GenBank/DDBJ whole genome shotgun (WGS) entry which is preliminary data.</text>
</comment>
<dbReference type="InterPro" id="IPR023214">
    <property type="entry name" value="HAD_sf"/>
</dbReference>
<evidence type="ECO:0000256" key="3">
    <source>
        <dbReference type="ARBA" id="ARBA00022842"/>
    </source>
</evidence>